<proteinExistence type="predicted"/>
<name>A0A813WB40_9BILA</name>
<gene>
    <name evidence="2" type="ORF">OKA104_LOCUS5557</name>
    <name evidence="1" type="ORF">VCS650_LOCUS6794</name>
</gene>
<dbReference type="Proteomes" id="UP000663881">
    <property type="component" value="Unassembled WGS sequence"/>
</dbReference>
<evidence type="ECO:0000313" key="3">
    <source>
        <dbReference type="Proteomes" id="UP000663891"/>
    </source>
</evidence>
<protein>
    <submittedName>
        <fullName evidence="1">Uncharacterized protein</fullName>
    </submittedName>
</protein>
<dbReference type="AlphaFoldDB" id="A0A813WB40"/>
<dbReference type="EMBL" id="CAJNON010000042">
    <property type="protein sequence ID" value="CAF0853400.1"/>
    <property type="molecule type" value="Genomic_DNA"/>
</dbReference>
<accession>A0A813WB40</accession>
<sequence>MSTDREVIDAIRLNYSQVIKTVDKLFEYVHRKAQLEVCKLQVEVKLHGEITEEQINKFNTDIQVINTEIYQID</sequence>
<dbReference type="EMBL" id="CAJOAY010000194">
    <property type="protein sequence ID" value="CAF3580070.1"/>
    <property type="molecule type" value="Genomic_DNA"/>
</dbReference>
<evidence type="ECO:0000313" key="1">
    <source>
        <dbReference type="EMBL" id="CAF0853400.1"/>
    </source>
</evidence>
<evidence type="ECO:0000313" key="2">
    <source>
        <dbReference type="EMBL" id="CAF3580070.1"/>
    </source>
</evidence>
<dbReference type="Proteomes" id="UP000663891">
    <property type="component" value="Unassembled WGS sequence"/>
</dbReference>
<reference evidence="1" key="1">
    <citation type="submission" date="2021-02" db="EMBL/GenBank/DDBJ databases">
        <authorList>
            <person name="Nowell W R."/>
        </authorList>
    </citation>
    <scope>NUCLEOTIDE SEQUENCE</scope>
</reference>
<organism evidence="1 3">
    <name type="scientific">Adineta steineri</name>
    <dbReference type="NCBI Taxonomy" id="433720"/>
    <lineage>
        <taxon>Eukaryota</taxon>
        <taxon>Metazoa</taxon>
        <taxon>Spiralia</taxon>
        <taxon>Gnathifera</taxon>
        <taxon>Rotifera</taxon>
        <taxon>Eurotatoria</taxon>
        <taxon>Bdelloidea</taxon>
        <taxon>Adinetida</taxon>
        <taxon>Adinetidae</taxon>
        <taxon>Adineta</taxon>
    </lineage>
</organism>
<comment type="caution">
    <text evidence="1">The sequence shown here is derived from an EMBL/GenBank/DDBJ whole genome shotgun (WGS) entry which is preliminary data.</text>
</comment>